<comment type="subunit">
    <text evidence="2 11">Homodimer.</text>
</comment>
<organism evidence="14 15">
    <name type="scientific">Candidatus Uhrbacteria bacterium RIFOXYB2_FULL_57_15</name>
    <dbReference type="NCBI Taxonomy" id="1802422"/>
    <lineage>
        <taxon>Bacteria</taxon>
        <taxon>Candidatus Uhriibacteriota</taxon>
    </lineage>
</organism>
<keyword evidence="11" id="KW-0028">Amino-acid biosynthesis</keyword>
<comment type="caution">
    <text evidence="11">Lacks conserved residue(s) required for the propagation of feature annotation.</text>
</comment>
<feature type="domain" description="Tetrahydrofolate dehydrogenase/cyclohydrolase NAD(P)-binding" evidence="13">
    <location>
        <begin position="137"/>
        <end position="278"/>
    </location>
</feature>
<keyword evidence="6 11" id="KW-0521">NADP</keyword>
<dbReference type="EMBL" id="MGFE01000020">
    <property type="protein sequence ID" value="OGL98462.1"/>
    <property type="molecule type" value="Genomic_DNA"/>
</dbReference>
<keyword evidence="8 11" id="KW-0368">Histidine biosynthesis</keyword>
<proteinExistence type="inferred from homology"/>
<dbReference type="SUPFAM" id="SSF53223">
    <property type="entry name" value="Aminoacid dehydrogenase-like, N-terminal domain"/>
    <property type="match status" value="1"/>
</dbReference>
<evidence type="ECO:0000313" key="15">
    <source>
        <dbReference type="Proteomes" id="UP000176501"/>
    </source>
</evidence>
<feature type="binding site" evidence="11">
    <location>
        <position position="229"/>
    </location>
    <ligand>
        <name>NADP(+)</name>
        <dbReference type="ChEBI" id="CHEBI:58349"/>
    </ligand>
</feature>
<keyword evidence="4 11" id="KW-0658">Purine biosynthesis</keyword>
<dbReference type="PANTHER" id="PTHR48099:SF5">
    <property type="entry name" value="C-1-TETRAHYDROFOLATE SYNTHASE, CYTOPLASMIC"/>
    <property type="match status" value="1"/>
</dbReference>
<dbReference type="InterPro" id="IPR020867">
    <property type="entry name" value="THF_DH/CycHdrlase_CS"/>
</dbReference>
<dbReference type="InterPro" id="IPR046346">
    <property type="entry name" value="Aminoacid_DH-like_N_sf"/>
</dbReference>
<evidence type="ECO:0000256" key="9">
    <source>
        <dbReference type="ARBA" id="ARBA00023167"/>
    </source>
</evidence>
<dbReference type="GO" id="GO:0000105">
    <property type="term" value="P:L-histidine biosynthetic process"/>
    <property type="evidence" value="ECO:0007669"/>
    <property type="project" value="UniProtKB-KW"/>
</dbReference>
<evidence type="ECO:0000256" key="2">
    <source>
        <dbReference type="ARBA" id="ARBA00011738"/>
    </source>
</evidence>
<dbReference type="Pfam" id="PF02882">
    <property type="entry name" value="THF_DHG_CYH_C"/>
    <property type="match status" value="1"/>
</dbReference>
<comment type="pathway">
    <text evidence="1 11">One-carbon metabolism; tetrahydrofolate interconversion.</text>
</comment>
<dbReference type="PRINTS" id="PR00085">
    <property type="entry name" value="THFDHDRGNASE"/>
</dbReference>
<keyword evidence="5 11" id="KW-0378">Hydrolase</keyword>
<evidence type="ECO:0000256" key="8">
    <source>
        <dbReference type="ARBA" id="ARBA00023102"/>
    </source>
</evidence>
<evidence type="ECO:0000256" key="5">
    <source>
        <dbReference type="ARBA" id="ARBA00022801"/>
    </source>
</evidence>
<evidence type="ECO:0000259" key="13">
    <source>
        <dbReference type="Pfam" id="PF02882"/>
    </source>
</evidence>
<dbReference type="GO" id="GO:0009086">
    <property type="term" value="P:methionine biosynthetic process"/>
    <property type="evidence" value="ECO:0007669"/>
    <property type="project" value="UniProtKB-KW"/>
</dbReference>
<dbReference type="PANTHER" id="PTHR48099">
    <property type="entry name" value="C-1-TETRAHYDROFOLATE SYNTHASE, CYTOPLASMIC-RELATED"/>
    <property type="match status" value="1"/>
</dbReference>
<dbReference type="InterPro" id="IPR020631">
    <property type="entry name" value="THF_DH/CycHdrlase_NAD-bd_dom"/>
</dbReference>
<comment type="similarity">
    <text evidence="11">Belongs to the tetrahydrofolate dehydrogenase/cyclohydrolase family.</text>
</comment>
<dbReference type="InterPro" id="IPR020630">
    <property type="entry name" value="THF_DH/CycHdrlase_cat_dom"/>
</dbReference>
<dbReference type="FunFam" id="3.40.50.10860:FF:000005">
    <property type="entry name" value="C-1-tetrahydrofolate synthase, cytoplasmic, putative"/>
    <property type="match status" value="1"/>
</dbReference>
<dbReference type="GO" id="GO:0004477">
    <property type="term" value="F:methenyltetrahydrofolate cyclohydrolase activity"/>
    <property type="evidence" value="ECO:0007669"/>
    <property type="project" value="UniProtKB-UniRule"/>
</dbReference>
<evidence type="ECO:0000256" key="4">
    <source>
        <dbReference type="ARBA" id="ARBA00022755"/>
    </source>
</evidence>
<dbReference type="GO" id="GO:0004488">
    <property type="term" value="F:methylenetetrahydrofolate dehydrogenase (NADP+) activity"/>
    <property type="evidence" value="ECO:0007669"/>
    <property type="project" value="UniProtKB-UniRule"/>
</dbReference>
<comment type="function">
    <text evidence="11">Catalyzes the oxidation of 5,10-methylenetetrahydrofolate to 5,10-methenyltetrahydrofolate and then the hydrolysis of 5,10-methenyltetrahydrofolate to 10-formyltetrahydrofolate.</text>
</comment>
<evidence type="ECO:0000256" key="1">
    <source>
        <dbReference type="ARBA" id="ARBA00004777"/>
    </source>
</evidence>
<keyword evidence="7 11" id="KW-0560">Oxidoreductase</keyword>
<name>A0A1F7W6M7_9BACT</name>
<dbReference type="Pfam" id="PF00763">
    <property type="entry name" value="THF_DHG_CYH"/>
    <property type="match status" value="1"/>
</dbReference>
<dbReference type="Gene3D" id="3.40.50.10860">
    <property type="entry name" value="Leucine Dehydrogenase, chain A, domain 1"/>
    <property type="match status" value="1"/>
</dbReference>
<comment type="catalytic activity">
    <reaction evidence="11">
        <text>(6R)-5,10-methylene-5,6,7,8-tetrahydrofolate + NADP(+) = (6R)-5,10-methenyltetrahydrofolate + NADPH</text>
        <dbReference type="Rhea" id="RHEA:22812"/>
        <dbReference type="ChEBI" id="CHEBI:15636"/>
        <dbReference type="ChEBI" id="CHEBI:57455"/>
        <dbReference type="ChEBI" id="CHEBI:57783"/>
        <dbReference type="ChEBI" id="CHEBI:58349"/>
        <dbReference type="EC" id="1.5.1.5"/>
    </reaction>
</comment>
<evidence type="ECO:0000256" key="3">
    <source>
        <dbReference type="ARBA" id="ARBA00022563"/>
    </source>
</evidence>
<evidence type="ECO:0000256" key="7">
    <source>
        <dbReference type="ARBA" id="ARBA00023002"/>
    </source>
</evidence>
<dbReference type="GO" id="GO:0006164">
    <property type="term" value="P:purine nucleotide biosynthetic process"/>
    <property type="evidence" value="ECO:0007669"/>
    <property type="project" value="UniProtKB-KW"/>
</dbReference>
<dbReference type="InterPro" id="IPR036291">
    <property type="entry name" value="NAD(P)-bd_dom_sf"/>
</dbReference>
<dbReference type="GO" id="GO:0005829">
    <property type="term" value="C:cytosol"/>
    <property type="evidence" value="ECO:0007669"/>
    <property type="project" value="TreeGrafter"/>
</dbReference>
<dbReference type="EC" id="1.5.1.5" evidence="11"/>
<dbReference type="PROSITE" id="PS00767">
    <property type="entry name" value="THF_DHG_CYH_2"/>
    <property type="match status" value="1"/>
</dbReference>
<comment type="caution">
    <text evidence="14">The sequence shown here is derived from an EMBL/GenBank/DDBJ whole genome shotgun (WGS) entry which is preliminary data.</text>
</comment>
<keyword evidence="3 11" id="KW-0554">One-carbon metabolism</keyword>
<keyword evidence="10 11" id="KW-0511">Multifunctional enzyme</keyword>
<feature type="domain" description="Tetrahydrofolate dehydrogenase/cyclohydrolase catalytic" evidence="12">
    <location>
        <begin position="5"/>
        <end position="115"/>
    </location>
</feature>
<dbReference type="EC" id="3.5.4.9" evidence="11"/>
<accession>A0A1F7W6M7</accession>
<evidence type="ECO:0000259" key="12">
    <source>
        <dbReference type="Pfam" id="PF00763"/>
    </source>
</evidence>
<dbReference type="UniPathway" id="UPA00193"/>
<dbReference type="InterPro" id="IPR000672">
    <property type="entry name" value="THF_DH/CycHdrlase"/>
</dbReference>
<evidence type="ECO:0000256" key="11">
    <source>
        <dbReference type="HAMAP-Rule" id="MF_01576"/>
    </source>
</evidence>
<evidence type="ECO:0000256" key="6">
    <source>
        <dbReference type="ARBA" id="ARBA00022857"/>
    </source>
</evidence>
<dbReference type="HAMAP" id="MF_01576">
    <property type="entry name" value="THF_DHG_CYH"/>
    <property type="match status" value="1"/>
</dbReference>
<dbReference type="SUPFAM" id="SSF51735">
    <property type="entry name" value="NAD(P)-binding Rossmann-fold domains"/>
    <property type="match status" value="1"/>
</dbReference>
<evidence type="ECO:0000313" key="14">
    <source>
        <dbReference type="EMBL" id="OGL98462.1"/>
    </source>
</evidence>
<dbReference type="AlphaFoldDB" id="A0A1F7W6M7"/>
<dbReference type="Gene3D" id="3.40.50.720">
    <property type="entry name" value="NAD(P)-binding Rossmann-like Domain"/>
    <property type="match status" value="1"/>
</dbReference>
<evidence type="ECO:0000256" key="10">
    <source>
        <dbReference type="ARBA" id="ARBA00023268"/>
    </source>
</evidence>
<keyword evidence="9 11" id="KW-0486">Methionine biosynthesis</keyword>
<reference evidence="14 15" key="1">
    <citation type="journal article" date="2016" name="Nat. Commun.">
        <title>Thousands of microbial genomes shed light on interconnected biogeochemical processes in an aquifer system.</title>
        <authorList>
            <person name="Anantharaman K."/>
            <person name="Brown C.T."/>
            <person name="Hug L.A."/>
            <person name="Sharon I."/>
            <person name="Castelle C.J."/>
            <person name="Probst A.J."/>
            <person name="Thomas B.C."/>
            <person name="Singh A."/>
            <person name="Wilkins M.J."/>
            <person name="Karaoz U."/>
            <person name="Brodie E.L."/>
            <person name="Williams K.H."/>
            <person name="Hubbard S.S."/>
            <person name="Banfield J.F."/>
        </authorList>
    </citation>
    <scope>NUCLEOTIDE SEQUENCE [LARGE SCALE GENOMIC DNA]</scope>
</reference>
<protein>
    <recommendedName>
        <fullName evidence="11">Bifunctional protein FolD</fullName>
    </recommendedName>
    <domain>
        <recommendedName>
            <fullName evidence="11">Methylenetetrahydrofolate dehydrogenase</fullName>
            <ecNumber evidence="11">1.5.1.5</ecNumber>
        </recommendedName>
    </domain>
    <domain>
        <recommendedName>
            <fullName evidence="11">Methenyltetrahydrofolate cyclohydrolase</fullName>
            <ecNumber evidence="11">3.5.4.9</ecNumber>
        </recommendedName>
    </domain>
</protein>
<sequence length="281" mass="29989">MAILLDGRAIGARIREKVKERVARMAIKPGLAVLLVGDDPASHLYVSLKRKACEEANIRFELFLYPANEPEAVILAKVDELNRREDITGILVQLPLPSQDANRMIAHIHPNKDVDGFHKENVRALSEGRPGIVSALALGILKLIDEGRGALGRGTQKNRAAIVGSSLFAEPIRYLLAEQNVFAERVDPDDAELATKTNVSDILIVGVGRPGLITGICVKPGAIVIDVGTTKIDEQVIGDVDALSVEPIAGAMSPVPGGVGPMTVAMLLLNILKAAELQKTS</sequence>
<comment type="catalytic activity">
    <reaction evidence="11">
        <text>(6R)-5,10-methenyltetrahydrofolate + H2O = (6R)-10-formyltetrahydrofolate + H(+)</text>
        <dbReference type="Rhea" id="RHEA:23700"/>
        <dbReference type="ChEBI" id="CHEBI:15377"/>
        <dbReference type="ChEBI" id="CHEBI:15378"/>
        <dbReference type="ChEBI" id="CHEBI:57455"/>
        <dbReference type="ChEBI" id="CHEBI:195366"/>
        <dbReference type="EC" id="3.5.4.9"/>
    </reaction>
</comment>
<dbReference type="GO" id="GO:0035999">
    <property type="term" value="P:tetrahydrofolate interconversion"/>
    <property type="evidence" value="ECO:0007669"/>
    <property type="project" value="UniProtKB-UniRule"/>
</dbReference>
<gene>
    <name evidence="11" type="primary">folD</name>
    <name evidence="14" type="ORF">A2304_02100</name>
</gene>
<dbReference type="Proteomes" id="UP000176501">
    <property type="component" value="Unassembled WGS sequence"/>
</dbReference>